<feature type="transmembrane region" description="Helical" evidence="1">
    <location>
        <begin position="32"/>
        <end position="53"/>
    </location>
</feature>
<dbReference type="RefSeq" id="XP_064705433.1">
    <property type="nucleotide sequence ID" value="XM_064847080.1"/>
</dbReference>
<evidence type="ECO:0000256" key="1">
    <source>
        <dbReference type="SAM" id="Phobius"/>
    </source>
</evidence>
<feature type="transmembrane region" description="Helical" evidence="1">
    <location>
        <begin position="173"/>
        <end position="197"/>
    </location>
</feature>
<feature type="transmembrane region" description="Helical" evidence="1">
    <location>
        <begin position="254"/>
        <end position="274"/>
    </location>
</feature>
<feature type="transmembrane region" description="Helical" evidence="1">
    <location>
        <begin position="91"/>
        <end position="115"/>
    </location>
</feature>
<evidence type="ECO:0000313" key="3">
    <source>
        <dbReference type="Proteomes" id="UP001358417"/>
    </source>
</evidence>
<evidence type="ECO:0000313" key="2">
    <source>
        <dbReference type="EMBL" id="KAK5050933.1"/>
    </source>
</evidence>
<sequence length="318" mass="35378">MSQPGNVPKGPPYLPQAAQTGGVPTVSIDVPALGVLLAIYIGFAATNMTIFQVNNRRKHIFRPSVLLFGFCMARITTCILRIAWATRQTNARLAIAAGIFINAGILILYILNLFFAHRILKAKKPQHAWLKPLDILIKGLYVLIVGALIMVITATILSFYTLNMHTRKVARDIQLAAITYLLFIAALPLLLLAVAFLAPHDRYERDFGTESMHSKGFIILLTTTICVIVAGFKAGVAWETPRPINDPAWYHSKAAFYVFNFTLEILALSVFTFTRIDKRFYIPKATTKEGDEVAETNMSTEENERVSVSSEVKFATEL</sequence>
<accession>A0AAV9N790</accession>
<feature type="transmembrane region" description="Helical" evidence="1">
    <location>
        <begin position="135"/>
        <end position="161"/>
    </location>
</feature>
<dbReference type="AlphaFoldDB" id="A0AAV9N790"/>
<keyword evidence="1" id="KW-1133">Transmembrane helix</keyword>
<dbReference type="Pfam" id="PF11309">
    <property type="entry name" value="DUF3112"/>
    <property type="match status" value="1"/>
</dbReference>
<keyword evidence="1" id="KW-0472">Membrane</keyword>
<dbReference type="EMBL" id="JAVRRD010000016">
    <property type="protein sequence ID" value="KAK5050933.1"/>
    <property type="molecule type" value="Genomic_DNA"/>
</dbReference>
<comment type="caution">
    <text evidence="2">The sequence shown here is derived from an EMBL/GenBank/DDBJ whole genome shotgun (WGS) entry which is preliminary data.</text>
</comment>
<protein>
    <recommendedName>
        <fullName evidence="4">G-protein coupled receptors family 3 profile domain-containing protein</fullName>
    </recommendedName>
</protein>
<dbReference type="PANTHER" id="PTHR35184:SF1">
    <property type="entry name" value="INTEGRAL MEMBRANE PROTEIN"/>
    <property type="match status" value="1"/>
</dbReference>
<name>A0AAV9N790_9EURO</name>
<organism evidence="2 3">
    <name type="scientific">Exophiala bonariae</name>
    <dbReference type="NCBI Taxonomy" id="1690606"/>
    <lineage>
        <taxon>Eukaryota</taxon>
        <taxon>Fungi</taxon>
        <taxon>Dikarya</taxon>
        <taxon>Ascomycota</taxon>
        <taxon>Pezizomycotina</taxon>
        <taxon>Eurotiomycetes</taxon>
        <taxon>Chaetothyriomycetidae</taxon>
        <taxon>Chaetothyriales</taxon>
        <taxon>Herpotrichiellaceae</taxon>
        <taxon>Exophiala</taxon>
    </lineage>
</organism>
<proteinExistence type="predicted"/>
<dbReference type="GeneID" id="89971679"/>
<dbReference type="PANTHER" id="PTHR35184">
    <property type="entry name" value="YALI0C10208P"/>
    <property type="match status" value="1"/>
</dbReference>
<keyword evidence="3" id="KW-1185">Reference proteome</keyword>
<reference evidence="2 3" key="1">
    <citation type="submission" date="2023-08" db="EMBL/GenBank/DDBJ databases">
        <title>Black Yeasts Isolated from many extreme environments.</title>
        <authorList>
            <person name="Coleine C."/>
            <person name="Stajich J.E."/>
            <person name="Selbmann L."/>
        </authorList>
    </citation>
    <scope>NUCLEOTIDE SEQUENCE [LARGE SCALE GENOMIC DNA]</scope>
    <source>
        <strain evidence="2 3">CCFEE 5792</strain>
    </source>
</reference>
<dbReference type="InterPro" id="IPR021460">
    <property type="entry name" value="DUF3112"/>
</dbReference>
<dbReference type="Proteomes" id="UP001358417">
    <property type="component" value="Unassembled WGS sequence"/>
</dbReference>
<gene>
    <name evidence="2" type="ORF">LTR84_003492</name>
</gene>
<evidence type="ECO:0008006" key="4">
    <source>
        <dbReference type="Google" id="ProtNLM"/>
    </source>
</evidence>
<feature type="transmembrane region" description="Helical" evidence="1">
    <location>
        <begin position="217"/>
        <end position="234"/>
    </location>
</feature>
<keyword evidence="1" id="KW-0812">Transmembrane</keyword>
<feature type="transmembrane region" description="Helical" evidence="1">
    <location>
        <begin position="65"/>
        <end position="85"/>
    </location>
</feature>